<evidence type="ECO:0000259" key="1">
    <source>
        <dbReference type="PROSITE" id="PS50943"/>
    </source>
</evidence>
<dbReference type="Proteomes" id="UP000528286">
    <property type="component" value="Unassembled WGS sequence"/>
</dbReference>
<organism evidence="2 3">
    <name type="scientific">Gellertiella hungarica</name>
    <dbReference type="NCBI Taxonomy" id="1572859"/>
    <lineage>
        <taxon>Bacteria</taxon>
        <taxon>Pseudomonadati</taxon>
        <taxon>Pseudomonadota</taxon>
        <taxon>Alphaproteobacteria</taxon>
        <taxon>Hyphomicrobiales</taxon>
        <taxon>Rhizobiaceae</taxon>
        <taxon>Gellertiella</taxon>
    </lineage>
</organism>
<feature type="domain" description="HTH cro/C1-type" evidence="1">
    <location>
        <begin position="27"/>
        <end position="81"/>
    </location>
</feature>
<proteinExistence type="predicted"/>
<evidence type="ECO:0000313" key="3">
    <source>
        <dbReference type="Proteomes" id="UP000528286"/>
    </source>
</evidence>
<dbReference type="RefSeq" id="WP_183368396.1">
    <property type="nucleotide sequence ID" value="NZ_JACIEZ010000015.1"/>
</dbReference>
<dbReference type="GO" id="GO:0003677">
    <property type="term" value="F:DNA binding"/>
    <property type="evidence" value="ECO:0007669"/>
    <property type="project" value="InterPro"/>
</dbReference>
<reference evidence="2 3" key="1">
    <citation type="submission" date="2020-08" db="EMBL/GenBank/DDBJ databases">
        <title>Genomic Encyclopedia of Type Strains, Phase IV (KMG-IV): sequencing the most valuable type-strain genomes for metagenomic binning, comparative biology and taxonomic classification.</title>
        <authorList>
            <person name="Goeker M."/>
        </authorList>
    </citation>
    <scope>NUCLEOTIDE SEQUENCE [LARGE SCALE GENOMIC DNA]</scope>
    <source>
        <strain evidence="2 3">DSM 29853</strain>
    </source>
</reference>
<comment type="caution">
    <text evidence="2">The sequence shown here is derived from an EMBL/GenBank/DDBJ whole genome shotgun (WGS) entry which is preliminary data.</text>
</comment>
<dbReference type="Pfam" id="PF01381">
    <property type="entry name" value="HTH_3"/>
    <property type="match status" value="1"/>
</dbReference>
<dbReference type="InterPro" id="IPR001387">
    <property type="entry name" value="Cro/C1-type_HTH"/>
</dbReference>
<evidence type="ECO:0000313" key="2">
    <source>
        <dbReference type="EMBL" id="MBB4067158.1"/>
    </source>
</evidence>
<name>A0A7W6JB16_9HYPH</name>
<protein>
    <submittedName>
        <fullName evidence="2">Transcriptional regulator with XRE-family HTH domain</fullName>
    </submittedName>
</protein>
<dbReference type="CDD" id="cd00093">
    <property type="entry name" value="HTH_XRE"/>
    <property type="match status" value="1"/>
</dbReference>
<keyword evidence="3" id="KW-1185">Reference proteome</keyword>
<dbReference type="InterPro" id="IPR010982">
    <property type="entry name" value="Lambda_DNA-bd_dom_sf"/>
</dbReference>
<dbReference type="AlphaFoldDB" id="A0A7W6JB16"/>
<dbReference type="SMART" id="SM00530">
    <property type="entry name" value="HTH_XRE"/>
    <property type="match status" value="1"/>
</dbReference>
<dbReference type="EMBL" id="JACIEZ010000015">
    <property type="protein sequence ID" value="MBB4067158.1"/>
    <property type="molecule type" value="Genomic_DNA"/>
</dbReference>
<dbReference type="Gene3D" id="1.10.260.40">
    <property type="entry name" value="lambda repressor-like DNA-binding domains"/>
    <property type="match status" value="1"/>
</dbReference>
<dbReference type="SUPFAM" id="SSF47413">
    <property type="entry name" value="lambda repressor-like DNA-binding domains"/>
    <property type="match status" value="1"/>
</dbReference>
<dbReference type="PROSITE" id="PS50943">
    <property type="entry name" value="HTH_CROC1"/>
    <property type="match status" value="1"/>
</dbReference>
<gene>
    <name evidence="2" type="ORF">GGR23_004387</name>
</gene>
<accession>A0A7W6JB16</accession>
<sequence length="145" mass="15833">MAKANRVLTPSEIIAAEDALMDFQFAVIDALNARGISQTEFAELLGVSRARVSQMLSSEANPTIKLVGRALDVLGLKAEYRNKLRKDPQADWEAIKKSNDSIYSRRPGVAGWHASQRAPGNFKSWVPQSKTVANGNYCDLELGAA</sequence>